<reference evidence="3" key="1">
    <citation type="submission" date="2021-02" db="EMBL/GenBank/DDBJ databases">
        <authorList>
            <person name="Nowell W R."/>
        </authorList>
    </citation>
    <scope>NUCLEOTIDE SEQUENCE</scope>
</reference>
<proteinExistence type="predicted"/>
<feature type="compositionally biased region" description="Polar residues" evidence="1">
    <location>
        <begin position="47"/>
        <end position="58"/>
    </location>
</feature>
<sequence length="143" mass="16226">MYSNQDSQPTKYIEIAPNGQVVRQAATVPPDVAMNYLALQGTATYNNTSSNSQWPTYASQSSSKQRWWQSSGPYNPYRTTYQDYGPSKNKSYSISNRYYAQPYTYGQISNVNGSSKNLYEITSYPTTTSMPSNSPRPLQYIYI</sequence>
<dbReference type="OrthoDB" id="10019949at2759"/>
<dbReference type="EMBL" id="CAJOBI010001264">
    <property type="protein sequence ID" value="CAF3872273.1"/>
    <property type="molecule type" value="Genomic_DNA"/>
</dbReference>
<dbReference type="Proteomes" id="UP000663824">
    <property type="component" value="Unassembled WGS sequence"/>
</dbReference>
<dbReference type="Proteomes" id="UP000663842">
    <property type="component" value="Unassembled WGS sequence"/>
</dbReference>
<feature type="region of interest" description="Disordered" evidence="1">
    <location>
        <begin position="47"/>
        <end position="90"/>
    </location>
</feature>
<protein>
    <submittedName>
        <fullName evidence="3">Uncharacterized protein</fullName>
    </submittedName>
</protein>
<evidence type="ECO:0000313" key="6">
    <source>
        <dbReference type="EMBL" id="CAF3872273.1"/>
    </source>
</evidence>
<name>A0A815THI3_9BILA</name>
<dbReference type="Proteomes" id="UP000681720">
    <property type="component" value="Unassembled WGS sequence"/>
</dbReference>
<dbReference type="Proteomes" id="UP000663855">
    <property type="component" value="Unassembled WGS sequence"/>
</dbReference>
<evidence type="ECO:0000313" key="2">
    <source>
        <dbReference type="EMBL" id="CAF1336574.1"/>
    </source>
</evidence>
<evidence type="ECO:0000313" key="5">
    <source>
        <dbReference type="EMBL" id="CAF2158225.1"/>
    </source>
</evidence>
<dbReference type="Proteomes" id="UP000681967">
    <property type="component" value="Unassembled WGS sequence"/>
</dbReference>
<organism evidence="3 10">
    <name type="scientific">Rotaria magnacalcarata</name>
    <dbReference type="NCBI Taxonomy" id="392030"/>
    <lineage>
        <taxon>Eukaryota</taxon>
        <taxon>Metazoa</taxon>
        <taxon>Spiralia</taxon>
        <taxon>Gnathifera</taxon>
        <taxon>Rotifera</taxon>
        <taxon>Eurotatoria</taxon>
        <taxon>Bdelloidea</taxon>
        <taxon>Philodinida</taxon>
        <taxon>Philodinidae</taxon>
        <taxon>Rotaria</taxon>
    </lineage>
</organism>
<evidence type="ECO:0000313" key="7">
    <source>
        <dbReference type="EMBL" id="CAF3872732.1"/>
    </source>
</evidence>
<dbReference type="EMBL" id="CAJOBH010005791">
    <property type="protein sequence ID" value="CAF4035709.1"/>
    <property type="molecule type" value="Genomic_DNA"/>
</dbReference>
<evidence type="ECO:0000313" key="3">
    <source>
        <dbReference type="EMBL" id="CAF1501066.1"/>
    </source>
</evidence>
<evidence type="ECO:0000313" key="10">
    <source>
        <dbReference type="Proteomes" id="UP000663855"/>
    </source>
</evidence>
<dbReference type="EMBL" id="CAJNRG010004509">
    <property type="protein sequence ID" value="CAF2066781.1"/>
    <property type="molecule type" value="Genomic_DNA"/>
</dbReference>
<dbReference type="Proteomes" id="UP000663834">
    <property type="component" value="Unassembled WGS sequence"/>
</dbReference>
<feature type="compositionally biased region" description="Low complexity" evidence="1">
    <location>
        <begin position="59"/>
        <end position="71"/>
    </location>
</feature>
<dbReference type="Proteomes" id="UP000663887">
    <property type="component" value="Unassembled WGS sequence"/>
</dbReference>
<evidence type="ECO:0000256" key="1">
    <source>
        <dbReference type="SAM" id="MobiDB-lite"/>
    </source>
</evidence>
<dbReference type="Proteomes" id="UP000676336">
    <property type="component" value="Unassembled WGS sequence"/>
</dbReference>
<evidence type="ECO:0000313" key="4">
    <source>
        <dbReference type="EMBL" id="CAF2066781.1"/>
    </source>
</evidence>
<feature type="compositionally biased region" description="Polar residues" evidence="1">
    <location>
        <begin position="77"/>
        <end position="90"/>
    </location>
</feature>
<dbReference type="EMBL" id="CAJNOW010001928">
    <property type="protein sequence ID" value="CAF1336574.1"/>
    <property type="molecule type" value="Genomic_DNA"/>
</dbReference>
<dbReference type="AlphaFoldDB" id="A0A815THI3"/>
<comment type="caution">
    <text evidence="3">The sequence shown here is derived from an EMBL/GenBank/DDBJ whole genome shotgun (WGS) entry which is preliminary data.</text>
</comment>
<accession>A0A815THI3</accession>
<dbReference type="EMBL" id="CAJNOV010012901">
    <property type="protein sequence ID" value="CAF1501066.1"/>
    <property type="molecule type" value="Genomic_DNA"/>
</dbReference>
<dbReference type="EMBL" id="CAJOBJ010004525">
    <property type="protein sequence ID" value="CAF4003279.1"/>
    <property type="molecule type" value="Genomic_DNA"/>
</dbReference>
<gene>
    <name evidence="9" type="ORF">BYL167_LOCUS15587</name>
    <name evidence="3" type="ORF">CJN711_LOCUS27250</name>
    <name evidence="8" type="ORF">GIL414_LOCUS11884</name>
    <name evidence="2" type="ORF">KQP761_LOCUS6523</name>
    <name evidence="5" type="ORF">MBJ925_LOCUS32704</name>
    <name evidence="6" type="ORF">SMN809_LOCUS5155</name>
    <name evidence="7" type="ORF">UXM345_LOCUS9024</name>
    <name evidence="4" type="ORF">XDN619_LOCUS11756</name>
</gene>
<dbReference type="EMBL" id="CAJOBF010000810">
    <property type="protein sequence ID" value="CAF3872732.1"/>
    <property type="molecule type" value="Genomic_DNA"/>
</dbReference>
<evidence type="ECO:0000313" key="9">
    <source>
        <dbReference type="EMBL" id="CAF4035709.1"/>
    </source>
</evidence>
<evidence type="ECO:0000313" key="8">
    <source>
        <dbReference type="EMBL" id="CAF4003279.1"/>
    </source>
</evidence>
<dbReference type="EMBL" id="CAJNRE010017907">
    <property type="protein sequence ID" value="CAF2158225.1"/>
    <property type="molecule type" value="Genomic_DNA"/>
</dbReference>